<evidence type="ECO:0000256" key="7">
    <source>
        <dbReference type="ARBA" id="ARBA00023163"/>
    </source>
</evidence>
<dbReference type="InterPro" id="IPR011006">
    <property type="entry name" value="CheY-like_superfamily"/>
</dbReference>
<comment type="caution">
    <text evidence="13">The sequence shown here is derived from an EMBL/GenBank/DDBJ whole genome shotgun (WGS) entry which is preliminary data.</text>
</comment>
<dbReference type="GO" id="GO:0006355">
    <property type="term" value="P:regulation of DNA-templated transcription"/>
    <property type="evidence" value="ECO:0007669"/>
    <property type="project" value="InterPro"/>
</dbReference>
<reference evidence="13 14" key="1">
    <citation type="submission" date="2017-08" db="EMBL/GenBank/DDBJ databases">
        <title>Infants hospitalized years apart are colonized by the same room-sourced microbial strains.</title>
        <authorList>
            <person name="Brooks B."/>
            <person name="Olm M.R."/>
            <person name="Firek B.A."/>
            <person name="Baker R."/>
            <person name="Thomas B.C."/>
            <person name="Morowitz M.J."/>
            <person name="Banfield J.F."/>
        </authorList>
    </citation>
    <scope>NUCLEOTIDE SEQUENCE [LARGE SCALE GENOMIC DNA]</scope>
    <source>
        <strain evidence="13">S2_005_001_R1_22</strain>
    </source>
</reference>
<dbReference type="PANTHER" id="PTHR48111">
    <property type="entry name" value="REGULATOR OF RPOS"/>
    <property type="match status" value="1"/>
</dbReference>
<dbReference type="FunFam" id="1.10.10.10:FF:000099">
    <property type="entry name" value="Two-component system response regulator TorR"/>
    <property type="match status" value="1"/>
</dbReference>
<evidence type="ECO:0000313" key="14">
    <source>
        <dbReference type="Proteomes" id="UP000249229"/>
    </source>
</evidence>
<organism evidence="13 14">
    <name type="scientific">Sphingomonas taxi</name>
    <dbReference type="NCBI Taxonomy" id="1549858"/>
    <lineage>
        <taxon>Bacteria</taxon>
        <taxon>Pseudomonadati</taxon>
        <taxon>Pseudomonadota</taxon>
        <taxon>Alphaproteobacteria</taxon>
        <taxon>Sphingomonadales</taxon>
        <taxon>Sphingomonadaceae</taxon>
        <taxon>Sphingomonas</taxon>
    </lineage>
</organism>
<evidence type="ECO:0000256" key="4">
    <source>
        <dbReference type="ARBA" id="ARBA00023012"/>
    </source>
</evidence>
<dbReference type="GO" id="GO:0000156">
    <property type="term" value="F:phosphorelay response regulator activity"/>
    <property type="evidence" value="ECO:0007669"/>
    <property type="project" value="TreeGrafter"/>
</dbReference>
<evidence type="ECO:0000256" key="8">
    <source>
        <dbReference type="ARBA" id="ARBA00067337"/>
    </source>
</evidence>
<keyword evidence="5" id="KW-0805">Transcription regulation</keyword>
<evidence type="ECO:0000256" key="2">
    <source>
        <dbReference type="ARBA" id="ARBA00022490"/>
    </source>
</evidence>
<evidence type="ECO:0000256" key="6">
    <source>
        <dbReference type="ARBA" id="ARBA00023125"/>
    </source>
</evidence>
<evidence type="ECO:0000256" key="9">
    <source>
        <dbReference type="PROSITE-ProRule" id="PRU00169"/>
    </source>
</evidence>
<dbReference type="InterPro" id="IPR036388">
    <property type="entry name" value="WH-like_DNA-bd_sf"/>
</dbReference>
<dbReference type="GO" id="GO:0032993">
    <property type="term" value="C:protein-DNA complex"/>
    <property type="evidence" value="ECO:0007669"/>
    <property type="project" value="TreeGrafter"/>
</dbReference>
<dbReference type="InterPro" id="IPR039420">
    <property type="entry name" value="WalR-like"/>
</dbReference>
<keyword evidence="7" id="KW-0804">Transcription</keyword>
<dbReference type="PROSITE" id="PS51755">
    <property type="entry name" value="OMPR_PHOB"/>
    <property type="match status" value="1"/>
</dbReference>
<feature type="DNA-binding region" description="OmpR/PhoB-type" evidence="10">
    <location>
        <begin position="150"/>
        <end position="252"/>
    </location>
</feature>
<keyword evidence="6 10" id="KW-0238">DNA-binding</keyword>
<dbReference type="SUPFAM" id="SSF52172">
    <property type="entry name" value="CheY-like"/>
    <property type="match status" value="1"/>
</dbReference>
<dbReference type="InterPro" id="IPR001789">
    <property type="entry name" value="Sig_transdc_resp-reg_receiver"/>
</dbReference>
<dbReference type="GO" id="GO:0005829">
    <property type="term" value="C:cytosol"/>
    <property type="evidence" value="ECO:0007669"/>
    <property type="project" value="TreeGrafter"/>
</dbReference>
<dbReference type="Pfam" id="PF00072">
    <property type="entry name" value="Response_reg"/>
    <property type="match status" value="1"/>
</dbReference>
<protein>
    <recommendedName>
        <fullName evidence="8">Regulatory protein VirG</fullName>
    </recommendedName>
</protein>
<dbReference type="Pfam" id="PF00486">
    <property type="entry name" value="Trans_reg_C"/>
    <property type="match status" value="1"/>
</dbReference>
<dbReference type="InterPro" id="IPR001867">
    <property type="entry name" value="OmpR/PhoB-type_DNA-bd"/>
</dbReference>
<accession>A0A2W5R0I3</accession>
<keyword evidence="2" id="KW-0963">Cytoplasm</keyword>
<keyword evidence="3 9" id="KW-0597">Phosphoprotein</keyword>
<dbReference type="Gene3D" id="6.10.250.690">
    <property type="match status" value="1"/>
</dbReference>
<evidence type="ECO:0000313" key="13">
    <source>
        <dbReference type="EMBL" id="PZQ60793.1"/>
    </source>
</evidence>
<feature type="domain" description="Response regulatory" evidence="11">
    <location>
        <begin position="22"/>
        <end position="135"/>
    </location>
</feature>
<dbReference type="SMART" id="SM00862">
    <property type="entry name" value="Trans_reg_C"/>
    <property type="match status" value="1"/>
</dbReference>
<evidence type="ECO:0000256" key="3">
    <source>
        <dbReference type="ARBA" id="ARBA00022553"/>
    </source>
</evidence>
<evidence type="ECO:0000256" key="10">
    <source>
        <dbReference type="PROSITE-ProRule" id="PRU01091"/>
    </source>
</evidence>
<feature type="modified residue" description="4-aspartylphosphate" evidence="9">
    <location>
        <position position="71"/>
    </location>
</feature>
<dbReference type="SMART" id="SM00448">
    <property type="entry name" value="REC"/>
    <property type="match status" value="1"/>
</dbReference>
<dbReference type="InterPro" id="IPR016032">
    <property type="entry name" value="Sig_transdc_resp-reg_C-effctor"/>
</dbReference>
<feature type="domain" description="OmpR/PhoB-type" evidence="12">
    <location>
        <begin position="150"/>
        <end position="252"/>
    </location>
</feature>
<dbReference type="PROSITE" id="PS50110">
    <property type="entry name" value="RESPONSE_REGULATORY"/>
    <property type="match status" value="1"/>
</dbReference>
<keyword evidence="4" id="KW-0902">Two-component regulatory system</keyword>
<dbReference type="GO" id="GO:0000976">
    <property type="term" value="F:transcription cis-regulatory region binding"/>
    <property type="evidence" value="ECO:0007669"/>
    <property type="project" value="TreeGrafter"/>
</dbReference>
<evidence type="ECO:0000259" key="11">
    <source>
        <dbReference type="PROSITE" id="PS50110"/>
    </source>
</evidence>
<dbReference type="Gene3D" id="3.40.50.2300">
    <property type="match status" value="1"/>
</dbReference>
<gene>
    <name evidence="13" type="ORF">DI544_07575</name>
</gene>
<dbReference type="PANTHER" id="PTHR48111:SF4">
    <property type="entry name" value="DNA-BINDING DUAL TRANSCRIPTIONAL REGULATOR OMPR"/>
    <property type="match status" value="1"/>
</dbReference>
<evidence type="ECO:0000256" key="5">
    <source>
        <dbReference type="ARBA" id="ARBA00023015"/>
    </source>
</evidence>
<proteinExistence type="predicted"/>
<dbReference type="CDD" id="cd00383">
    <property type="entry name" value="trans_reg_C"/>
    <property type="match status" value="1"/>
</dbReference>
<dbReference type="AlphaFoldDB" id="A0A2W5R0I3"/>
<dbReference type="Gene3D" id="1.10.10.10">
    <property type="entry name" value="Winged helix-like DNA-binding domain superfamily/Winged helix DNA-binding domain"/>
    <property type="match status" value="1"/>
</dbReference>
<dbReference type="EMBL" id="QFQI01000004">
    <property type="protein sequence ID" value="PZQ60793.1"/>
    <property type="molecule type" value="Genomic_DNA"/>
</dbReference>
<comment type="subcellular location">
    <subcellularLocation>
        <location evidence="1">Cytoplasm</location>
    </subcellularLocation>
</comment>
<evidence type="ECO:0000259" key="12">
    <source>
        <dbReference type="PROSITE" id="PS51755"/>
    </source>
</evidence>
<dbReference type="SUPFAM" id="SSF46894">
    <property type="entry name" value="C-terminal effector domain of the bipartite response regulators"/>
    <property type="match status" value="1"/>
</dbReference>
<evidence type="ECO:0000256" key="1">
    <source>
        <dbReference type="ARBA" id="ARBA00004496"/>
    </source>
</evidence>
<sequence length="257" mass="27992">MLQTALAAAATTPDLDVDQSNRILIVDDDPGIRELTAGFLAGHGYQVDTAPDGAAMRARLAAERYALVVLDVMMPGEDGLTILRSLDRATSPAIIIMSAIGEDIDRIVGLEMGADDYVAKPANPRELLARIRSVLRRNQAGPAAGTPAGRPYLRFAGWRLDPVGRELLDPDGVVINLSDGEFRLLLALVEHPRRVLTRDQLLDMSRGANAEHFDRAIDVQISRLRRKLCRDGGGGGDDLIRTVRNEGYMFISDVDAR</sequence>
<dbReference type="Proteomes" id="UP000249229">
    <property type="component" value="Unassembled WGS sequence"/>
</dbReference>
<name>A0A2W5R0I3_9SPHN</name>